<dbReference type="EMBL" id="CM024809">
    <property type="protein sequence ID" value="KAG8006282.1"/>
    <property type="molecule type" value="Genomic_DNA"/>
</dbReference>
<reference evidence="1" key="1">
    <citation type="submission" date="2020-04" db="EMBL/GenBank/DDBJ databases">
        <title>A chromosome-scale assembly and high-density genetic map of the yellow drum (Nibea albiflora) genome.</title>
        <authorList>
            <person name="Xu D."/>
            <person name="Zhang W."/>
            <person name="Chen R."/>
            <person name="Tan P."/>
            <person name="Wang L."/>
            <person name="Song H."/>
            <person name="Tian L."/>
            <person name="Zhu Q."/>
            <person name="Wang B."/>
        </authorList>
    </citation>
    <scope>NUCLEOTIDE SEQUENCE</scope>
    <source>
        <strain evidence="1">ZJHYS-2018</strain>
    </source>
</reference>
<evidence type="ECO:0000313" key="2">
    <source>
        <dbReference type="Proteomes" id="UP000805704"/>
    </source>
</evidence>
<dbReference type="Proteomes" id="UP000805704">
    <property type="component" value="Chromosome 21"/>
</dbReference>
<sequence>MRSFRTALILCSFSWIFLSCSDSHTVEVQPGEDVTLLTNNMTKYQSVTSWYRLVNRTKISCISRMIKSDVVYCQGYRDGKFKMESNISTVVLKIKEVEESDSGLYFCEFYGSGCPAFSAIQLNVNDTVTKTRAEQHDDVDGKNESAGRAKLTSVILGSLTVFLLMVIVGLVGKVRKLQS</sequence>
<keyword evidence="2" id="KW-1185">Reference proteome</keyword>
<gene>
    <name evidence="1" type="ORF">GBF38_005521</name>
</gene>
<organism evidence="1 2">
    <name type="scientific">Nibea albiflora</name>
    <name type="common">Yellow drum</name>
    <name type="synonym">Corvina albiflora</name>
    <dbReference type="NCBI Taxonomy" id="240163"/>
    <lineage>
        <taxon>Eukaryota</taxon>
        <taxon>Metazoa</taxon>
        <taxon>Chordata</taxon>
        <taxon>Craniata</taxon>
        <taxon>Vertebrata</taxon>
        <taxon>Euteleostomi</taxon>
        <taxon>Actinopterygii</taxon>
        <taxon>Neopterygii</taxon>
        <taxon>Teleostei</taxon>
        <taxon>Neoteleostei</taxon>
        <taxon>Acanthomorphata</taxon>
        <taxon>Eupercaria</taxon>
        <taxon>Sciaenidae</taxon>
        <taxon>Nibea</taxon>
    </lineage>
</organism>
<name>A0ACB7EWJ8_NIBAL</name>
<comment type="caution">
    <text evidence="1">The sequence shown here is derived from an EMBL/GenBank/DDBJ whole genome shotgun (WGS) entry which is preliminary data.</text>
</comment>
<evidence type="ECO:0000313" key="1">
    <source>
        <dbReference type="EMBL" id="KAG8006282.1"/>
    </source>
</evidence>
<proteinExistence type="predicted"/>
<accession>A0ACB7EWJ8</accession>
<feature type="non-terminal residue" evidence="1">
    <location>
        <position position="179"/>
    </location>
</feature>
<protein>
    <submittedName>
        <fullName evidence="1">Uncharacterized protein</fullName>
    </submittedName>
</protein>